<evidence type="ECO:0000259" key="2">
    <source>
        <dbReference type="PROSITE" id="PS50020"/>
    </source>
</evidence>
<feature type="region of interest" description="Disordered" evidence="1">
    <location>
        <begin position="159"/>
        <end position="213"/>
    </location>
</feature>
<evidence type="ECO:0000313" key="3">
    <source>
        <dbReference type="EMBL" id="RHX99456.1"/>
    </source>
</evidence>
<dbReference type="InterPro" id="IPR001202">
    <property type="entry name" value="WW_dom"/>
</dbReference>
<proteinExistence type="predicted"/>
<evidence type="ECO:0000313" key="4">
    <source>
        <dbReference type="Proteomes" id="UP000265427"/>
    </source>
</evidence>
<dbReference type="Proteomes" id="UP000265427">
    <property type="component" value="Unassembled WGS sequence"/>
</dbReference>
<comment type="caution">
    <text evidence="3">The sequence shown here is derived from an EMBL/GenBank/DDBJ whole genome shotgun (WGS) entry which is preliminary data.</text>
</comment>
<accession>A0A397A0Z4</accession>
<dbReference type="Gene3D" id="2.20.70.10">
    <property type="match status" value="1"/>
</dbReference>
<organism evidence="3 4">
    <name type="scientific">Aphanomyces astaci</name>
    <name type="common">Crayfish plague agent</name>
    <dbReference type="NCBI Taxonomy" id="112090"/>
    <lineage>
        <taxon>Eukaryota</taxon>
        <taxon>Sar</taxon>
        <taxon>Stramenopiles</taxon>
        <taxon>Oomycota</taxon>
        <taxon>Saprolegniomycetes</taxon>
        <taxon>Saprolegniales</taxon>
        <taxon>Verrucalvaceae</taxon>
        <taxon>Aphanomyces</taxon>
    </lineage>
</organism>
<dbReference type="EMBL" id="QUSZ01009174">
    <property type="protein sequence ID" value="RHX99456.1"/>
    <property type="molecule type" value="Genomic_DNA"/>
</dbReference>
<feature type="compositionally biased region" description="Basic and acidic residues" evidence="1">
    <location>
        <begin position="193"/>
        <end position="204"/>
    </location>
</feature>
<reference evidence="3 4" key="1">
    <citation type="submission" date="2018-08" db="EMBL/GenBank/DDBJ databases">
        <title>Aphanomyces genome sequencing and annotation.</title>
        <authorList>
            <person name="Minardi D."/>
            <person name="Oidtmann B."/>
            <person name="Van Der Giezen M."/>
            <person name="Studholme D.J."/>
        </authorList>
    </citation>
    <scope>NUCLEOTIDE SEQUENCE [LARGE SCALE GENOMIC DNA]</scope>
    <source>
        <strain evidence="3 4">Kv</strain>
    </source>
</reference>
<dbReference type="InterPro" id="IPR036020">
    <property type="entry name" value="WW_dom_sf"/>
</dbReference>
<protein>
    <recommendedName>
        <fullName evidence="2">WW domain-containing protein</fullName>
    </recommendedName>
</protein>
<dbReference type="AlphaFoldDB" id="A0A397A0Z4"/>
<feature type="domain" description="WW" evidence="2">
    <location>
        <begin position="56"/>
        <end position="89"/>
    </location>
</feature>
<dbReference type="CDD" id="cd00201">
    <property type="entry name" value="WW"/>
    <property type="match status" value="1"/>
</dbReference>
<gene>
    <name evidence="3" type="ORF">DYB36_011892</name>
</gene>
<dbReference type="PROSITE" id="PS50020">
    <property type="entry name" value="WW_DOMAIN_2"/>
    <property type="match status" value="1"/>
</dbReference>
<evidence type="ECO:0000256" key="1">
    <source>
        <dbReference type="SAM" id="MobiDB-lite"/>
    </source>
</evidence>
<dbReference type="Pfam" id="PF00397">
    <property type="entry name" value="WW"/>
    <property type="match status" value="1"/>
</dbReference>
<sequence>MDQFVKCPSCKVNIPKQDLVVLAGESDVVSCTVCKANLPSHVLSATTTSAAAAPKTTTKRRWIELVSKRGRTYYHNNDTGEDRWDVPPDFEVVSTVAVHADAAPAMVNFKNDDPVRNAILLQQNKQEARKQGIAEDVIETLAAKQAAEQAGSSLQSQLAALEKAQKAAKNSQEATQTVHTPPPVPVLPSTQLDKPKTRHDEAKPSEASSCTLM</sequence>
<dbReference type="SUPFAM" id="SSF51045">
    <property type="entry name" value="WW domain"/>
    <property type="match status" value="1"/>
</dbReference>
<name>A0A397A0Z4_APHAT</name>